<name>A0A506TX84_9HYPH</name>
<dbReference type="InterPro" id="IPR022243">
    <property type="entry name" value="DUF3768"/>
</dbReference>
<sequence>MFTTETSRTAQIAKLNDTLRQFFCIGRVVQTLGISALDADTQSAIREKVVAYDDFTQDNDPYGERDYGAFDHDGHKVCWKIDYYAPDMLHASEDPADRKKTVRVLTIMLEHER</sequence>
<dbReference type="RefSeq" id="WP_141151182.1">
    <property type="nucleotide sequence ID" value="NZ_VHLG01000025.1"/>
</dbReference>
<accession>A0A506TX84</accession>
<dbReference type="Pfam" id="PF12599">
    <property type="entry name" value="DUF3768"/>
    <property type="match status" value="1"/>
</dbReference>
<dbReference type="AlphaFoldDB" id="A0A506TX84"/>
<proteinExistence type="predicted"/>
<dbReference type="EMBL" id="VHLG01000025">
    <property type="protein sequence ID" value="TPW26652.1"/>
    <property type="molecule type" value="Genomic_DNA"/>
</dbReference>
<keyword evidence="2" id="KW-1185">Reference proteome</keyword>
<organism evidence="1 2">
    <name type="scientific">Martelella alba</name>
    <dbReference type="NCBI Taxonomy" id="2590451"/>
    <lineage>
        <taxon>Bacteria</taxon>
        <taxon>Pseudomonadati</taxon>
        <taxon>Pseudomonadota</taxon>
        <taxon>Alphaproteobacteria</taxon>
        <taxon>Hyphomicrobiales</taxon>
        <taxon>Aurantimonadaceae</taxon>
        <taxon>Martelella</taxon>
    </lineage>
</organism>
<evidence type="ECO:0000313" key="2">
    <source>
        <dbReference type="Proteomes" id="UP000318801"/>
    </source>
</evidence>
<dbReference type="Proteomes" id="UP000318801">
    <property type="component" value="Unassembled WGS sequence"/>
</dbReference>
<evidence type="ECO:0000313" key="1">
    <source>
        <dbReference type="EMBL" id="TPW26652.1"/>
    </source>
</evidence>
<reference evidence="1 2" key="1">
    <citation type="submission" date="2019-06" db="EMBL/GenBank/DDBJ databases">
        <authorList>
            <person name="Li M."/>
        </authorList>
    </citation>
    <scope>NUCLEOTIDE SEQUENCE [LARGE SCALE GENOMIC DNA]</scope>
    <source>
        <strain evidence="1 2">BGMRC2036</strain>
    </source>
</reference>
<protein>
    <submittedName>
        <fullName evidence="1">DUF3768 domain-containing protein</fullName>
    </submittedName>
</protein>
<comment type="caution">
    <text evidence="1">The sequence shown here is derived from an EMBL/GenBank/DDBJ whole genome shotgun (WGS) entry which is preliminary data.</text>
</comment>
<dbReference type="OrthoDB" id="1495368at2"/>
<gene>
    <name evidence="1" type="ORF">FJU08_21945</name>
</gene>